<accession>A0ABD3ADA8</accession>
<dbReference type="AlphaFoldDB" id="A0ABD3ADA8"/>
<organism evidence="2 3">
    <name type="scientific">Cinchona calisaya</name>
    <dbReference type="NCBI Taxonomy" id="153742"/>
    <lineage>
        <taxon>Eukaryota</taxon>
        <taxon>Viridiplantae</taxon>
        <taxon>Streptophyta</taxon>
        <taxon>Embryophyta</taxon>
        <taxon>Tracheophyta</taxon>
        <taxon>Spermatophyta</taxon>
        <taxon>Magnoliopsida</taxon>
        <taxon>eudicotyledons</taxon>
        <taxon>Gunneridae</taxon>
        <taxon>Pentapetalae</taxon>
        <taxon>asterids</taxon>
        <taxon>lamiids</taxon>
        <taxon>Gentianales</taxon>
        <taxon>Rubiaceae</taxon>
        <taxon>Cinchonoideae</taxon>
        <taxon>Cinchoneae</taxon>
        <taxon>Cinchona</taxon>
    </lineage>
</organism>
<reference evidence="2 3" key="1">
    <citation type="submission" date="2024-11" db="EMBL/GenBank/DDBJ databases">
        <title>A near-complete genome assembly of Cinchona calisaya.</title>
        <authorList>
            <person name="Lian D.C."/>
            <person name="Zhao X.W."/>
            <person name="Wei L."/>
        </authorList>
    </citation>
    <scope>NUCLEOTIDE SEQUENCE [LARGE SCALE GENOMIC DNA]</scope>
    <source>
        <tissue evidence="2">Nenye</tissue>
    </source>
</reference>
<dbReference type="EMBL" id="JBJUIK010000004">
    <property type="protein sequence ID" value="KAL3528896.1"/>
    <property type="molecule type" value="Genomic_DNA"/>
</dbReference>
<sequence>MASSSSNKKAKNTYKILPGNPFEEITCIETDEFNFKEVVQKFTALREEKPKPPKTHKKSPPPRADGAGKQPSGEMGARRPTFEPNNTTFLVKKTRIFGVNIEKVAVSPGSVSEVLEMQRKTCTAPMMMNRGVIIKPQPLLPLFPMHSIWDDNHEDGNEESSSSCN</sequence>
<name>A0ABD3ADA8_9GENT</name>
<comment type="caution">
    <text evidence="2">The sequence shown here is derived from an EMBL/GenBank/DDBJ whole genome shotgun (WGS) entry which is preliminary data.</text>
</comment>
<gene>
    <name evidence="2" type="ORF">ACH5RR_008218</name>
</gene>
<proteinExistence type="predicted"/>
<evidence type="ECO:0000313" key="2">
    <source>
        <dbReference type="EMBL" id="KAL3528896.1"/>
    </source>
</evidence>
<evidence type="ECO:0000313" key="3">
    <source>
        <dbReference type="Proteomes" id="UP001630127"/>
    </source>
</evidence>
<feature type="region of interest" description="Disordered" evidence="1">
    <location>
        <begin position="44"/>
        <end position="86"/>
    </location>
</feature>
<evidence type="ECO:0000256" key="1">
    <source>
        <dbReference type="SAM" id="MobiDB-lite"/>
    </source>
</evidence>
<keyword evidence="3" id="KW-1185">Reference proteome</keyword>
<evidence type="ECO:0008006" key="4">
    <source>
        <dbReference type="Google" id="ProtNLM"/>
    </source>
</evidence>
<protein>
    <recommendedName>
        <fullName evidence="4">VQ motif-containing protein</fullName>
    </recommendedName>
</protein>
<dbReference type="Proteomes" id="UP001630127">
    <property type="component" value="Unassembled WGS sequence"/>
</dbReference>